<evidence type="ECO:0000256" key="3">
    <source>
        <dbReference type="SAM" id="MobiDB-lite"/>
    </source>
</evidence>
<feature type="domain" description="Thiamine pyrophosphate enzyme TPP-binding" evidence="4">
    <location>
        <begin position="390"/>
        <end position="529"/>
    </location>
</feature>
<dbReference type="InterPro" id="IPR011766">
    <property type="entry name" value="TPP_enzyme_TPP-bd"/>
</dbReference>
<dbReference type="NCBIfam" id="NF005760">
    <property type="entry name" value="PRK07586.1"/>
    <property type="match status" value="1"/>
</dbReference>
<feature type="domain" description="Thiamine pyrophosphate enzyme N-terminal TPP-binding" evidence="5">
    <location>
        <begin position="3"/>
        <end position="105"/>
    </location>
</feature>
<reference evidence="6 7" key="1">
    <citation type="submission" date="2024-10" db="EMBL/GenBank/DDBJ databases">
        <title>The Natural Products Discovery Center: Release of the First 8490 Sequenced Strains for Exploring Actinobacteria Biosynthetic Diversity.</title>
        <authorList>
            <person name="Kalkreuter E."/>
            <person name="Kautsar S.A."/>
            <person name="Yang D."/>
            <person name="Bader C.D."/>
            <person name="Teijaro C.N."/>
            <person name="Fluegel L."/>
            <person name="Davis C.M."/>
            <person name="Simpson J.R."/>
            <person name="Lauterbach L."/>
            <person name="Steele A.D."/>
            <person name="Gui C."/>
            <person name="Meng S."/>
            <person name="Li G."/>
            <person name="Viehrig K."/>
            <person name="Ye F."/>
            <person name="Su P."/>
            <person name="Kiefer A.F."/>
            <person name="Nichols A."/>
            <person name="Cepeda A.J."/>
            <person name="Yan W."/>
            <person name="Fan B."/>
            <person name="Jiang Y."/>
            <person name="Adhikari A."/>
            <person name="Zheng C.-J."/>
            <person name="Schuster L."/>
            <person name="Cowan T.M."/>
            <person name="Smanski M.J."/>
            <person name="Chevrette M.G."/>
            <person name="De Carvalho L.P.S."/>
            <person name="Shen B."/>
        </authorList>
    </citation>
    <scope>NUCLEOTIDE SEQUENCE [LARGE SCALE GENOMIC DNA]</scope>
    <source>
        <strain evidence="6 7">NPDC001390</strain>
    </source>
</reference>
<gene>
    <name evidence="6" type="ORF">ACFY1D_17505</name>
</gene>
<sequence length="536" mass="54537">MPNGAQILIEGLVDAGVEVCFAHPGTSAAHIVAALDDVPRMRPVLCLVEGVATGAADGYARIAEKPACTLLHRGAGLANGLAHLHNARRAGTPVVNIVGDHAPRHHRLDAPLESDITSLARTVSGWTRRTYQVTELAGDVAETVAAAYGPPGAVATLVVPADVSSSEADKSSGTGRGEVAEILQKGPRSRTGAVPSAAVAAAAEVLRSGEPAVLLLGGAATHGPGLHAAARVAAATGARLLCEPFPARLERGAGLPPVERLACGTADAFAQLADVRHLLLAGATTPAAVAAYPDQHGRQVPVGRLIPDGCEVWSLAEGTEDVTAALEALAGAFDPPRPVPQKSPRRPGRPTGELTAESAAAAIGALLPEGAIVVDESNTSGLWLPDATAGAPPHDWLTLTGGAIGQGLPAAVGAALAAPDRPVLALEADGSAMHTPQALWTMAREELDVTVVVFDNRSYSALGLELMSTGADPDGERAADLLELSRPDLDFVGLARALGVPAEQATTAEEFTALLNRALAEPGPYLVDCDVPRAGV</sequence>
<dbReference type="RefSeq" id="WP_387887400.1">
    <property type="nucleotide sequence ID" value="NZ_JBIAWJ010000008.1"/>
</dbReference>
<evidence type="ECO:0000259" key="4">
    <source>
        <dbReference type="Pfam" id="PF02775"/>
    </source>
</evidence>
<evidence type="ECO:0000313" key="7">
    <source>
        <dbReference type="Proteomes" id="UP001602058"/>
    </source>
</evidence>
<dbReference type="EMBL" id="JBIAWJ010000008">
    <property type="protein sequence ID" value="MFF4523194.1"/>
    <property type="molecule type" value="Genomic_DNA"/>
</dbReference>
<comment type="similarity">
    <text evidence="1">Belongs to the TPP enzyme family.</text>
</comment>
<name>A0ABW6UIN0_9ACTN</name>
<dbReference type="Gene3D" id="3.40.50.970">
    <property type="match status" value="2"/>
</dbReference>
<dbReference type="PANTHER" id="PTHR18968">
    <property type="entry name" value="THIAMINE PYROPHOSPHATE ENZYMES"/>
    <property type="match status" value="1"/>
</dbReference>
<evidence type="ECO:0000256" key="2">
    <source>
        <dbReference type="ARBA" id="ARBA00023052"/>
    </source>
</evidence>
<dbReference type="Pfam" id="PF02775">
    <property type="entry name" value="TPP_enzyme_C"/>
    <property type="match status" value="1"/>
</dbReference>
<keyword evidence="2" id="KW-0786">Thiamine pyrophosphate</keyword>
<dbReference type="InterPro" id="IPR029061">
    <property type="entry name" value="THDP-binding"/>
</dbReference>
<dbReference type="Proteomes" id="UP001602058">
    <property type="component" value="Unassembled WGS sequence"/>
</dbReference>
<dbReference type="CDD" id="cd07035">
    <property type="entry name" value="TPP_PYR_POX_like"/>
    <property type="match status" value="1"/>
</dbReference>
<proteinExistence type="inferred from homology"/>
<dbReference type="Pfam" id="PF02776">
    <property type="entry name" value="TPP_enzyme_N"/>
    <property type="match status" value="1"/>
</dbReference>
<organism evidence="6 7">
    <name type="scientific">Streptomyces bluensis</name>
    <dbReference type="NCBI Taxonomy" id="33897"/>
    <lineage>
        <taxon>Bacteria</taxon>
        <taxon>Bacillati</taxon>
        <taxon>Actinomycetota</taxon>
        <taxon>Actinomycetes</taxon>
        <taxon>Kitasatosporales</taxon>
        <taxon>Streptomycetaceae</taxon>
        <taxon>Streptomyces</taxon>
    </lineage>
</organism>
<dbReference type="InterPro" id="IPR045229">
    <property type="entry name" value="TPP_enz"/>
</dbReference>
<dbReference type="PANTHER" id="PTHR18968:SF86">
    <property type="entry name" value="ACETOLACTATE SYNTHASE LARGE SUBUNIT ILVX-RELATED"/>
    <property type="match status" value="1"/>
</dbReference>
<feature type="region of interest" description="Disordered" evidence="3">
    <location>
        <begin position="332"/>
        <end position="354"/>
    </location>
</feature>
<dbReference type="CDD" id="cd02002">
    <property type="entry name" value="TPP_BFDC"/>
    <property type="match status" value="1"/>
</dbReference>
<dbReference type="SUPFAM" id="SSF52518">
    <property type="entry name" value="Thiamin diphosphate-binding fold (THDP-binding)"/>
    <property type="match status" value="2"/>
</dbReference>
<dbReference type="InterPro" id="IPR012001">
    <property type="entry name" value="Thiamin_PyroP_enz_TPP-bd_dom"/>
</dbReference>
<protein>
    <submittedName>
        <fullName evidence="6">Acetolactate synthase large subunit</fullName>
    </submittedName>
</protein>
<accession>A0ABW6UIN0</accession>
<comment type="caution">
    <text evidence="6">The sequence shown here is derived from an EMBL/GenBank/DDBJ whole genome shotgun (WGS) entry which is preliminary data.</text>
</comment>
<evidence type="ECO:0000259" key="5">
    <source>
        <dbReference type="Pfam" id="PF02776"/>
    </source>
</evidence>
<evidence type="ECO:0000256" key="1">
    <source>
        <dbReference type="ARBA" id="ARBA00007812"/>
    </source>
</evidence>
<keyword evidence="7" id="KW-1185">Reference proteome</keyword>
<evidence type="ECO:0000313" key="6">
    <source>
        <dbReference type="EMBL" id="MFF4523194.1"/>
    </source>
</evidence>